<feature type="region of interest" description="Disordered" evidence="1">
    <location>
        <begin position="1"/>
        <end position="36"/>
    </location>
</feature>
<reference evidence="2 3" key="1">
    <citation type="submission" date="2022-11" db="EMBL/GenBank/DDBJ databases">
        <title>Anaerobic phenanthrene biodegradation by a DNRA strain PheN6.</title>
        <authorList>
            <person name="Zhang Z."/>
        </authorList>
    </citation>
    <scope>NUCLEOTIDE SEQUENCE [LARGE SCALE GENOMIC DNA]</scope>
    <source>
        <strain evidence="2 3">PheN6</strain>
    </source>
</reference>
<feature type="compositionally biased region" description="Polar residues" evidence="1">
    <location>
        <begin position="27"/>
        <end position="36"/>
    </location>
</feature>
<name>A0ABT5GEQ1_9MICO</name>
<sequence length="83" mass="8945">MTDQSPPEQTSFGHHPAEPPVFGEPTEPTTPIASHQPTRAETLAAQSPIQTAMGAAQDSKGVLLALFDFSFTHFVTPKLVRFV</sequence>
<evidence type="ECO:0000256" key="1">
    <source>
        <dbReference type="SAM" id="MobiDB-lite"/>
    </source>
</evidence>
<evidence type="ECO:0000313" key="3">
    <source>
        <dbReference type="Proteomes" id="UP001150259"/>
    </source>
</evidence>
<evidence type="ECO:0000313" key="2">
    <source>
        <dbReference type="EMBL" id="MDC5696375.1"/>
    </source>
</evidence>
<keyword evidence="3" id="KW-1185">Reference proteome</keyword>
<accession>A0ABT5GEQ1</accession>
<gene>
    <name evidence="2" type="ORF">OO014_03835</name>
</gene>
<protein>
    <submittedName>
        <fullName evidence="2">DUF4282 domain-containing protein</fullName>
    </submittedName>
</protein>
<comment type="caution">
    <text evidence="2">The sequence shown here is derived from an EMBL/GenBank/DDBJ whole genome shotgun (WGS) entry which is preliminary data.</text>
</comment>
<feature type="compositionally biased region" description="Polar residues" evidence="1">
    <location>
        <begin position="1"/>
        <end position="12"/>
    </location>
</feature>
<dbReference type="Proteomes" id="UP001150259">
    <property type="component" value="Unassembled WGS sequence"/>
</dbReference>
<organism evidence="2 3">
    <name type="scientific">Intrasporangium calvum</name>
    <dbReference type="NCBI Taxonomy" id="53358"/>
    <lineage>
        <taxon>Bacteria</taxon>
        <taxon>Bacillati</taxon>
        <taxon>Actinomycetota</taxon>
        <taxon>Actinomycetes</taxon>
        <taxon>Micrococcales</taxon>
        <taxon>Intrasporangiaceae</taxon>
        <taxon>Intrasporangium</taxon>
    </lineage>
</organism>
<feature type="non-terminal residue" evidence="2">
    <location>
        <position position="83"/>
    </location>
</feature>
<dbReference type="EMBL" id="JAPFQL010000010">
    <property type="protein sequence ID" value="MDC5696375.1"/>
    <property type="molecule type" value="Genomic_DNA"/>
</dbReference>
<dbReference type="RefSeq" id="WP_272460951.1">
    <property type="nucleotide sequence ID" value="NZ_JAPFQL010000010.1"/>
</dbReference>
<proteinExistence type="predicted"/>